<dbReference type="RefSeq" id="WP_280534719.1">
    <property type="nucleotide sequence ID" value="NZ_JAKMYX010000137.1"/>
</dbReference>
<sequence>MKRLILNITLLVFMTLGSFNAMAQDSTVKYGIAISHDGEQIAYGKSGSGSGSGDTALIFIHGWSLDSRLWQNQVSEFSKQYQVFTMDLAGHGNSSFNREEYTMVAFAEDVKAVIEKEQLESVILVGHSMAGGVIAEAAKLMPKRVKGIIGVDTSQNVALAVSQSDLNAMTTPFEADFQAGITMFVKDSLPKDVDTDLLYWVTQDMASAPPAIAINQFRHYLGQYVTGEAHRVYEDVNVPVILINARLWPTDSEANKKHIKDYSIYYIEDSGHFPMLEQPQQFNTTLMKAVKSVK</sequence>
<feature type="signal peptide" evidence="2">
    <location>
        <begin position="1"/>
        <end position="23"/>
    </location>
</feature>
<evidence type="ECO:0000313" key="5">
    <source>
        <dbReference type="Proteomes" id="UP001159663"/>
    </source>
</evidence>
<dbReference type="PANTHER" id="PTHR43798">
    <property type="entry name" value="MONOACYLGLYCEROL LIPASE"/>
    <property type="match status" value="1"/>
</dbReference>
<comment type="caution">
    <text evidence="4">The sequence shown here is derived from an EMBL/GenBank/DDBJ whole genome shotgun (WGS) entry which is preliminary data.</text>
</comment>
<dbReference type="InterPro" id="IPR000073">
    <property type="entry name" value="AB_hydrolase_1"/>
</dbReference>
<dbReference type="AlphaFoldDB" id="A0AA43G2H6"/>
<dbReference type="Gene3D" id="3.40.50.1820">
    <property type="entry name" value="alpha/beta hydrolase"/>
    <property type="match status" value="1"/>
</dbReference>
<dbReference type="Pfam" id="PF00561">
    <property type="entry name" value="Abhydrolase_1"/>
    <property type="match status" value="1"/>
</dbReference>
<keyword evidence="2" id="KW-0732">Signal</keyword>
<dbReference type="InterPro" id="IPR050266">
    <property type="entry name" value="AB_hydrolase_sf"/>
</dbReference>
<dbReference type="GO" id="GO:0016787">
    <property type="term" value="F:hydrolase activity"/>
    <property type="evidence" value="ECO:0007669"/>
    <property type="project" value="UniProtKB-KW"/>
</dbReference>
<feature type="chain" id="PRO_5041355174" evidence="2">
    <location>
        <begin position="24"/>
        <end position="294"/>
    </location>
</feature>
<reference evidence="4" key="1">
    <citation type="submission" date="2022-01" db="EMBL/GenBank/DDBJ databases">
        <title>Vibrio aestuarianus Clade A and Clade B isolates are associated with Pacific oyster (Crassostrea gigas) disease outbreaks across Ireland.</title>
        <authorList>
            <person name="Coyle N."/>
            <person name="O'Toole C."/>
            <person name="Thomas J.C.L."/>
            <person name="Ryder D."/>
            <person name="Cheslett D."/>
            <person name="Feist S."/>
            <person name="Bean T."/>
            <person name="Joseph A."/>
            <person name="Waina A."/>
            <person name="Feil E."/>
            <person name="Verner-Jeffreys D.W."/>
        </authorList>
    </citation>
    <scope>NUCLEOTIDE SEQUENCE</scope>
    <source>
        <strain evidence="4">S/17/14 A</strain>
    </source>
</reference>
<evidence type="ECO:0000313" key="4">
    <source>
        <dbReference type="EMBL" id="MDH5923859.1"/>
    </source>
</evidence>
<keyword evidence="1 4" id="KW-0378">Hydrolase</keyword>
<dbReference type="SUPFAM" id="SSF53474">
    <property type="entry name" value="alpha/beta-Hydrolases"/>
    <property type="match status" value="1"/>
</dbReference>
<dbReference type="InterPro" id="IPR029058">
    <property type="entry name" value="AB_hydrolase_fold"/>
</dbReference>
<dbReference type="Proteomes" id="UP001159663">
    <property type="component" value="Unassembled WGS sequence"/>
</dbReference>
<feature type="domain" description="AB hydrolase-1" evidence="3">
    <location>
        <begin position="56"/>
        <end position="189"/>
    </location>
</feature>
<evidence type="ECO:0000256" key="1">
    <source>
        <dbReference type="ARBA" id="ARBA00022801"/>
    </source>
</evidence>
<name>A0AA43G2H6_VIBSP</name>
<dbReference type="PANTHER" id="PTHR43798:SF31">
    <property type="entry name" value="AB HYDROLASE SUPERFAMILY PROTEIN YCLE"/>
    <property type="match status" value="1"/>
</dbReference>
<protein>
    <submittedName>
        <fullName evidence="4">Alpha/beta hydrolase</fullName>
    </submittedName>
</protein>
<accession>A0AA43G2H6</accession>
<dbReference type="EMBL" id="JAKMYX010000137">
    <property type="protein sequence ID" value="MDH5923859.1"/>
    <property type="molecule type" value="Genomic_DNA"/>
</dbReference>
<evidence type="ECO:0000259" key="3">
    <source>
        <dbReference type="Pfam" id="PF00561"/>
    </source>
</evidence>
<dbReference type="GO" id="GO:0016020">
    <property type="term" value="C:membrane"/>
    <property type="evidence" value="ECO:0007669"/>
    <property type="project" value="TreeGrafter"/>
</dbReference>
<organism evidence="4 5">
    <name type="scientific">Vibrio splendidus</name>
    <dbReference type="NCBI Taxonomy" id="29497"/>
    <lineage>
        <taxon>Bacteria</taxon>
        <taxon>Pseudomonadati</taxon>
        <taxon>Pseudomonadota</taxon>
        <taxon>Gammaproteobacteria</taxon>
        <taxon>Vibrionales</taxon>
        <taxon>Vibrionaceae</taxon>
        <taxon>Vibrio</taxon>
    </lineage>
</organism>
<proteinExistence type="predicted"/>
<evidence type="ECO:0000256" key="2">
    <source>
        <dbReference type="SAM" id="SignalP"/>
    </source>
</evidence>
<gene>
    <name evidence="4" type="ORF">L8R85_22820</name>
</gene>